<comment type="caution">
    <text evidence="2">The sequence shown here is derived from an EMBL/GenBank/DDBJ whole genome shotgun (WGS) entry which is preliminary data.</text>
</comment>
<feature type="compositionally biased region" description="Basic and acidic residues" evidence="1">
    <location>
        <begin position="106"/>
        <end position="120"/>
    </location>
</feature>
<accession>A0A8X6YID7</accession>
<gene>
    <name evidence="2" type="ORF">TNIN_455501</name>
</gene>
<organism evidence="2 3">
    <name type="scientific">Trichonephila inaurata madagascariensis</name>
    <dbReference type="NCBI Taxonomy" id="2747483"/>
    <lineage>
        <taxon>Eukaryota</taxon>
        <taxon>Metazoa</taxon>
        <taxon>Ecdysozoa</taxon>
        <taxon>Arthropoda</taxon>
        <taxon>Chelicerata</taxon>
        <taxon>Arachnida</taxon>
        <taxon>Araneae</taxon>
        <taxon>Araneomorphae</taxon>
        <taxon>Entelegynae</taxon>
        <taxon>Araneoidea</taxon>
        <taxon>Nephilidae</taxon>
        <taxon>Trichonephila</taxon>
        <taxon>Trichonephila inaurata</taxon>
    </lineage>
</organism>
<evidence type="ECO:0000313" key="3">
    <source>
        <dbReference type="Proteomes" id="UP000886998"/>
    </source>
</evidence>
<feature type="compositionally biased region" description="Basic and acidic residues" evidence="1">
    <location>
        <begin position="50"/>
        <end position="82"/>
    </location>
</feature>
<reference evidence="2" key="1">
    <citation type="submission" date="2020-08" db="EMBL/GenBank/DDBJ databases">
        <title>Multicomponent nature underlies the extraordinary mechanical properties of spider dragline silk.</title>
        <authorList>
            <person name="Kono N."/>
            <person name="Nakamura H."/>
            <person name="Mori M."/>
            <person name="Yoshida Y."/>
            <person name="Ohtoshi R."/>
            <person name="Malay A.D."/>
            <person name="Moran D.A.P."/>
            <person name="Tomita M."/>
            <person name="Numata K."/>
            <person name="Arakawa K."/>
        </authorList>
    </citation>
    <scope>NUCLEOTIDE SEQUENCE</scope>
</reference>
<dbReference type="EMBL" id="BMAV01018032">
    <property type="protein sequence ID" value="GFY70109.1"/>
    <property type="molecule type" value="Genomic_DNA"/>
</dbReference>
<evidence type="ECO:0000313" key="2">
    <source>
        <dbReference type="EMBL" id="GFY70109.1"/>
    </source>
</evidence>
<dbReference type="OrthoDB" id="6434781at2759"/>
<sequence>MGETDDSDLVILEVKQKLFSCKAYLEDEEFVCDFLDTTIEDRMVKEEYRKEEEDYRKEEEDYRKEIEGHRRKAGECRLEREHKRTRIGISEKGSRRTPPGANTRIGIRENRSKTENRERD</sequence>
<evidence type="ECO:0000256" key="1">
    <source>
        <dbReference type="SAM" id="MobiDB-lite"/>
    </source>
</evidence>
<feature type="region of interest" description="Disordered" evidence="1">
    <location>
        <begin position="50"/>
        <end position="120"/>
    </location>
</feature>
<name>A0A8X6YID7_9ARAC</name>
<keyword evidence="3" id="KW-1185">Reference proteome</keyword>
<protein>
    <submittedName>
        <fullName evidence="2">Uncharacterized protein</fullName>
    </submittedName>
</protein>
<proteinExistence type="predicted"/>
<dbReference type="Proteomes" id="UP000886998">
    <property type="component" value="Unassembled WGS sequence"/>
</dbReference>
<dbReference type="AlphaFoldDB" id="A0A8X6YID7"/>